<evidence type="ECO:0000313" key="2">
    <source>
        <dbReference type="Proteomes" id="UP000266841"/>
    </source>
</evidence>
<evidence type="ECO:0000313" key="1">
    <source>
        <dbReference type="EMBL" id="EJK74621.1"/>
    </source>
</evidence>
<comment type="caution">
    <text evidence="1">The sequence shown here is derived from an EMBL/GenBank/DDBJ whole genome shotgun (WGS) entry which is preliminary data.</text>
</comment>
<dbReference type="AlphaFoldDB" id="K0TKK0"/>
<reference evidence="1 2" key="1">
    <citation type="journal article" date="2012" name="Genome Biol.">
        <title>Genome and low-iron response of an oceanic diatom adapted to chronic iron limitation.</title>
        <authorList>
            <person name="Lommer M."/>
            <person name="Specht M."/>
            <person name="Roy A.S."/>
            <person name="Kraemer L."/>
            <person name="Andreson R."/>
            <person name="Gutowska M.A."/>
            <person name="Wolf J."/>
            <person name="Bergner S.V."/>
            <person name="Schilhabel M.B."/>
            <person name="Klostermeier U.C."/>
            <person name="Beiko R.G."/>
            <person name="Rosenstiel P."/>
            <person name="Hippler M."/>
            <person name="Laroche J."/>
        </authorList>
    </citation>
    <scope>NUCLEOTIDE SEQUENCE [LARGE SCALE GENOMIC DNA]</scope>
    <source>
        <strain evidence="1 2">CCMP1005</strain>
    </source>
</reference>
<proteinExistence type="predicted"/>
<keyword evidence="2" id="KW-1185">Reference proteome</keyword>
<dbReference type="EMBL" id="AGNL01003492">
    <property type="protein sequence ID" value="EJK74621.1"/>
    <property type="molecule type" value="Genomic_DNA"/>
</dbReference>
<dbReference type="Proteomes" id="UP000266841">
    <property type="component" value="Unassembled WGS sequence"/>
</dbReference>
<name>K0TKK0_THAOC</name>
<dbReference type="OrthoDB" id="54709at2759"/>
<protein>
    <submittedName>
        <fullName evidence="1">Uncharacterized protein</fullName>
    </submittedName>
</protein>
<organism evidence="1 2">
    <name type="scientific">Thalassiosira oceanica</name>
    <name type="common">Marine diatom</name>
    <dbReference type="NCBI Taxonomy" id="159749"/>
    <lineage>
        <taxon>Eukaryota</taxon>
        <taxon>Sar</taxon>
        <taxon>Stramenopiles</taxon>
        <taxon>Ochrophyta</taxon>
        <taxon>Bacillariophyta</taxon>
        <taxon>Coscinodiscophyceae</taxon>
        <taxon>Thalassiosirophycidae</taxon>
        <taxon>Thalassiosirales</taxon>
        <taxon>Thalassiosiraceae</taxon>
        <taxon>Thalassiosira</taxon>
    </lineage>
</organism>
<accession>K0TKK0</accession>
<sequence>MNNYCALKVKPYNRYNLFFILERELILQKNNPTYDPLETFRAPDFLTGFEGIEMPSELPKRYSKLVLPPGWYLPGRNKRRSHTKSHGLMAFTDLSRGVAQNYRTIDKETFNFLDAVAKSLMKRSREIKARGGLKSLPGKMLVPSSPNVNMAHVQASSTCSSAPVSPTTVIMNRLEQTKSITQRPVETFRWDSNIKRCSETQNDTLMMEKSGPMGTVQKDPNIIETTMLPADRPRTFIMTCVPCREDYETNVGSPSSASSVWSGSSSSSTLPLPVSLEDLSTSADIWLLTEDTNTLPGRLEPFVEAGSMKFVVAVCALQVGHLVRLDA</sequence>
<gene>
    <name evidence="1" type="ORF">THAOC_03689</name>
</gene>